<feature type="binding site" evidence="13">
    <location>
        <position position="67"/>
    </location>
    <ligand>
        <name>substrate</name>
    </ligand>
</feature>
<evidence type="ECO:0000256" key="2">
    <source>
        <dbReference type="ARBA" id="ARBA00011738"/>
    </source>
</evidence>
<dbReference type="OrthoDB" id="9805897at2"/>
<keyword evidence="4 13" id="KW-0949">S-adenosyl-L-methionine</keyword>
<reference evidence="14 15" key="1">
    <citation type="journal article" date="2013" name="Genome Announc.">
        <title>Complete genome sequence of the hyperthermophilic sulfate-reducing bacterium Thermodesulfobacterium geofontis OPF15T.</title>
        <authorList>
            <person name="Elkins J.G."/>
            <person name="Hamilton-Brehm S.D."/>
            <person name="Lucas S."/>
            <person name="Han J."/>
            <person name="Lapidus A."/>
            <person name="Cheng J.F."/>
            <person name="Goodwin L.A."/>
            <person name="Pitluck S."/>
            <person name="Peters L."/>
            <person name="Mikhailova N."/>
            <person name="Davenport K.W."/>
            <person name="Detter J.C."/>
            <person name="Han C.S."/>
            <person name="Tapia R."/>
            <person name="Land M.L."/>
            <person name="Hauser L."/>
            <person name="Kyrpides N.C."/>
            <person name="Ivanova N.N."/>
            <person name="Pagani I."/>
            <person name="Bruce D."/>
            <person name="Woyke T."/>
            <person name="Cottingham R.W."/>
        </authorList>
    </citation>
    <scope>NUCLEOTIDE SEQUENCE [LARGE SCALE GENOMIC DNA]</scope>
    <source>
        <strain evidence="14 15">OPF15</strain>
    </source>
</reference>
<evidence type="ECO:0000256" key="8">
    <source>
        <dbReference type="ARBA" id="ARBA00023004"/>
    </source>
</evidence>
<dbReference type="Gene3D" id="3.20.20.540">
    <property type="entry name" value="Radical SAM ThiC family, central domain"/>
    <property type="match status" value="1"/>
</dbReference>
<dbReference type="HAMAP" id="MF_00089">
    <property type="entry name" value="ThiC"/>
    <property type="match status" value="1"/>
</dbReference>
<dbReference type="SFLD" id="SFLDS00113">
    <property type="entry name" value="Radical_SAM_Phosphomethylpyrim"/>
    <property type="match status" value="1"/>
</dbReference>
<keyword evidence="9 13" id="KW-0411">Iron-sulfur</keyword>
<feature type="binding site" evidence="13">
    <location>
        <position position="411"/>
    </location>
    <ligand>
        <name>[4Fe-4S] cluster</name>
        <dbReference type="ChEBI" id="CHEBI:49883"/>
        <note>4Fe-4S-S-AdoMet</note>
    </ligand>
</feature>
<evidence type="ECO:0000313" key="14">
    <source>
        <dbReference type="EMBL" id="AEH22400.1"/>
    </source>
</evidence>
<dbReference type="PATRIC" id="fig|795359.3.peg.287"/>
<dbReference type="InterPro" id="IPR037509">
    <property type="entry name" value="ThiC"/>
</dbReference>
<feature type="binding site" evidence="13">
    <location>
        <position position="294"/>
    </location>
    <ligand>
        <name>substrate</name>
    </ligand>
</feature>
<dbReference type="HOGENOM" id="CLU_013181_2_2_0"/>
<evidence type="ECO:0000313" key="15">
    <source>
        <dbReference type="Proteomes" id="UP000006583"/>
    </source>
</evidence>
<dbReference type="GO" id="GO:0009228">
    <property type="term" value="P:thiamine biosynthetic process"/>
    <property type="evidence" value="ECO:0007669"/>
    <property type="project" value="UniProtKB-UniRule"/>
</dbReference>
<dbReference type="NCBIfam" id="NF009895">
    <property type="entry name" value="PRK13352.1"/>
    <property type="match status" value="1"/>
</dbReference>
<dbReference type="Pfam" id="PF01964">
    <property type="entry name" value="ThiC_Rad_SAM"/>
    <property type="match status" value="1"/>
</dbReference>
<feature type="binding site" evidence="13">
    <location>
        <position position="335"/>
    </location>
    <ligand>
        <name>Zn(2+)</name>
        <dbReference type="ChEBI" id="CHEBI:29105"/>
    </ligand>
</feature>
<comment type="cofactor">
    <cofactor evidence="13">
        <name>[4Fe-4S] cluster</name>
        <dbReference type="ChEBI" id="CHEBI:49883"/>
    </cofactor>
    <text evidence="13">Binds 1 [4Fe-4S] cluster per subunit. The cluster is coordinated with 3 cysteines and an exchangeable S-adenosyl-L-methionine.</text>
</comment>
<dbReference type="PANTHER" id="PTHR30557:SF1">
    <property type="entry name" value="PHOSPHOMETHYLPYRIMIDINE SYNTHASE, CHLOROPLASTIC"/>
    <property type="match status" value="1"/>
</dbReference>
<feature type="binding site" evidence="13">
    <location>
        <begin position="187"/>
        <end position="189"/>
    </location>
    <ligand>
        <name>substrate</name>
    </ligand>
</feature>
<protein>
    <recommendedName>
        <fullName evidence="13">Phosphomethylpyrimidine synthase</fullName>
        <ecNumber evidence="13">4.1.99.17</ecNumber>
    </recommendedName>
    <alternativeName>
        <fullName evidence="13">Hydroxymethylpyrimidine phosphate synthase</fullName>
        <shortName evidence="13">HMP-P synthase</shortName>
        <shortName evidence="13">HMP-phosphate synthase</shortName>
        <shortName evidence="13">HMPP synthase</shortName>
    </alternativeName>
    <alternativeName>
        <fullName evidence="13">Thiamine biosynthesis protein ThiC</fullName>
    </alternativeName>
</protein>
<dbReference type="STRING" id="795359.TOPB45_0286"/>
<evidence type="ECO:0000256" key="1">
    <source>
        <dbReference type="ARBA" id="ARBA00003175"/>
    </source>
</evidence>
<feature type="binding site" evidence="13">
    <location>
        <position position="271"/>
    </location>
    <ligand>
        <name>Zn(2+)</name>
        <dbReference type="ChEBI" id="CHEBI:29105"/>
    </ligand>
</feature>
<feature type="binding site" evidence="13">
    <location>
        <begin position="228"/>
        <end position="231"/>
    </location>
    <ligand>
        <name>substrate</name>
    </ligand>
</feature>
<evidence type="ECO:0000256" key="13">
    <source>
        <dbReference type="HAMAP-Rule" id="MF_00089"/>
    </source>
</evidence>
<keyword evidence="15" id="KW-1185">Reference proteome</keyword>
<feature type="binding site" evidence="13">
    <location>
        <position position="418"/>
    </location>
    <ligand>
        <name>[4Fe-4S] cluster</name>
        <dbReference type="ChEBI" id="CHEBI:49883"/>
        <note>4Fe-4S-S-AdoMet</note>
    </ligand>
</feature>
<dbReference type="KEGG" id="top:TOPB45_0286"/>
<evidence type="ECO:0000256" key="7">
    <source>
        <dbReference type="ARBA" id="ARBA00022977"/>
    </source>
</evidence>
<dbReference type="EMBL" id="CP002829">
    <property type="protein sequence ID" value="AEH22400.1"/>
    <property type="molecule type" value="Genomic_DNA"/>
</dbReference>
<feature type="binding site" evidence="13">
    <location>
        <position position="96"/>
    </location>
    <ligand>
        <name>substrate</name>
    </ligand>
</feature>
<dbReference type="SFLD" id="SFLDF00407">
    <property type="entry name" value="phosphomethylpyrimidine_syntha"/>
    <property type="match status" value="1"/>
</dbReference>
<organism evidence="14 15">
    <name type="scientific">Thermodesulfobacterium geofontis (strain OPF15)</name>
    <dbReference type="NCBI Taxonomy" id="795359"/>
    <lineage>
        <taxon>Bacteria</taxon>
        <taxon>Pseudomonadati</taxon>
        <taxon>Thermodesulfobacteriota</taxon>
        <taxon>Thermodesulfobacteria</taxon>
        <taxon>Thermodesulfobacteriales</taxon>
        <taxon>Thermodesulfobacteriaceae</taxon>
        <taxon>Thermodesulfobacterium</taxon>
    </lineage>
</organism>
<proteinExistence type="inferred from homology"/>
<dbReference type="eggNOG" id="COG0422">
    <property type="taxonomic scope" value="Bacteria"/>
</dbReference>
<sequence>MCTLKRLAEKGIITEEMKACAEAEGVEAEYIREGIAKGHIVICKNKKNKVTKPCAIGKGLRTKVNVNIGTSKDRLSVEEELKKLEIAIKYGTDTVMDLSTGGELDEIRKLIRENCPVPLGTVPIYQAAIEAVEKHHKSIVEMTVSEIFKVIEKQAEDGIDFMTVHCGVTKQSLERLKNKERILGIVSRGGSFIAEWMIYNNKENPLYEYFDELLEIAYNYDITLSLGDGIRPGCIADATDGGQIQELIILGELTLRAWDKGVQVMIEGPGHVPLDQIEANVKLEKKLCHGAPFYVLGPLPTDIAPGYDHLVGAIGGAIAGAAGADFLCYLTPAEHLRLPTIEDVKEGLIASKIAAHIADLVKGIKGAWEWDLEMAKARARLDWEAQIELSIDPEKARRYRIEGGISQSKACTMCGPYCAIKIFESAYKFLKGKDFSLNDSKS</sequence>
<evidence type="ECO:0000256" key="6">
    <source>
        <dbReference type="ARBA" id="ARBA00022833"/>
    </source>
</evidence>
<dbReference type="GO" id="GO:0008270">
    <property type="term" value="F:zinc ion binding"/>
    <property type="evidence" value="ECO:0007669"/>
    <property type="project" value="UniProtKB-UniRule"/>
</dbReference>
<comment type="catalytic activity">
    <reaction evidence="11">
        <text>5-amino-1-(5-phospho-beta-D-ribosyl)imidazole + AH2 + S-adenosyl-L-methionine = 5-hydroxybenzimidazole + 5'-deoxyadenosine + formate + L-methionine + A + NH4(+) + phosphate + 2 H(+)</text>
        <dbReference type="Rhea" id="RHEA:53504"/>
        <dbReference type="ChEBI" id="CHEBI:13193"/>
        <dbReference type="ChEBI" id="CHEBI:15378"/>
        <dbReference type="ChEBI" id="CHEBI:15740"/>
        <dbReference type="ChEBI" id="CHEBI:17319"/>
        <dbReference type="ChEBI" id="CHEBI:17499"/>
        <dbReference type="ChEBI" id="CHEBI:28938"/>
        <dbReference type="ChEBI" id="CHEBI:43474"/>
        <dbReference type="ChEBI" id="CHEBI:57844"/>
        <dbReference type="ChEBI" id="CHEBI:59789"/>
        <dbReference type="ChEBI" id="CHEBI:137404"/>
        <dbReference type="ChEBI" id="CHEBI:137981"/>
        <dbReference type="EC" id="4.1.99.23"/>
    </reaction>
</comment>
<name>F8C390_THEGP</name>
<dbReference type="GO" id="GO:0051539">
    <property type="term" value="F:4 iron, 4 sulfur cluster binding"/>
    <property type="evidence" value="ECO:0007669"/>
    <property type="project" value="UniProtKB-KW"/>
</dbReference>
<dbReference type="InterPro" id="IPR038521">
    <property type="entry name" value="ThiC/Bza_core_dom"/>
</dbReference>
<evidence type="ECO:0000256" key="12">
    <source>
        <dbReference type="ARBA" id="ARBA00061427"/>
    </source>
</evidence>
<dbReference type="FunFam" id="3.20.20.540:FF:000001">
    <property type="entry name" value="Phosphomethylpyrimidine synthase"/>
    <property type="match status" value="1"/>
</dbReference>
<accession>F8C390</accession>
<keyword evidence="10 13" id="KW-0456">Lyase</keyword>
<dbReference type="EC" id="4.1.99.17" evidence="13"/>
<evidence type="ECO:0000256" key="11">
    <source>
        <dbReference type="ARBA" id="ARBA00052156"/>
    </source>
</evidence>
<gene>
    <name evidence="13" type="primary">thiC</name>
    <name evidence="14" type="ordered locus">TOPB45_0286</name>
</gene>
<dbReference type="InterPro" id="IPR002817">
    <property type="entry name" value="ThiC/BzaA/B"/>
</dbReference>
<dbReference type="PANTHER" id="PTHR30557">
    <property type="entry name" value="THIAMINE BIOSYNTHESIS PROTEIN THIC"/>
    <property type="match status" value="1"/>
</dbReference>
<dbReference type="UniPathway" id="UPA00060"/>
<keyword evidence="5 13" id="KW-0479">Metal-binding</keyword>
<evidence type="ECO:0000256" key="4">
    <source>
        <dbReference type="ARBA" id="ARBA00022691"/>
    </source>
</evidence>
<evidence type="ECO:0000256" key="5">
    <source>
        <dbReference type="ARBA" id="ARBA00022723"/>
    </source>
</evidence>
<feature type="binding site" evidence="13">
    <location>
        <position position="165"/>
    </location>
    <ligand>
        <name>substrate</name>
    </ligand>
</feature>
<dbReference type="SFLD" id="SFLDG01114">
    <property type="entry name" value="phosphomethylpyrimidine_syntha"/>
    <property type="match status" value="1"/>
</dbReference>
<comment type="subunit">
    <text evidence="2">Homodimer.</text>
</comment>
<dbReference type="GO" id="GO:0070284">
    <property type="term" value="F:phosphomethylpyrimidine synthase activity"/>
    <property type="evidence" value="ECO:0007669"/>
    <property type="project" value="UniProtKB-EC"/>
</dbReference>
<dbReference type="NCBIfam" id="TIGR00190">
    <property type="entry name" value="thiC"/>
    <property type="match status" value="1"/>
</dbReference>
<keyword evidence="7 13" id="KW-0784">Thiamine biosynthesis</keyword>
<evidence type="ECO:0000256" key="3">
    <source>
        <dbReference type="ARBA" id="ARBA00022485"/>
    </source>
</evidence>
<evidence type="ECO:0000256" key="10">
    <source>
        <dbReference type="ARBA" id="ARBA00023239"/>
    </source>
</evidence>
<feature type="binding site" evidence="13">
    <location>
        <position position="414"/>
    </location>
    <ligand>
        <name>[4Fe-4S] cluster</name>
        <dbReference type="ChEBI" id="CHEBI:49883"/>
        <note>4Fe-4S-S-AdoMet</note>
    </ligand>
</feature>
<dbReference type="AlphaFoldDB" id="F8C390"/>
<dbReference type="Proteomes" id="UP000006583">
    <property type="component" value="Chromosome"/>
</dbReference>
<comment type="similarity">
    <text evidence="12">Belongs to the ThiC family. 5-hydroxybenzimidazole synthase subfamily.</text>
</comment>
<feature type="binding site" evidence="13">
    <location>
        <position position="125"/>
    </location>
    <ligand>
        <name>substrate</name>
    </ligand>
</feature>
<comment type="catalytic activity">
    <reaction evidence="13">
        <text>5-amino-1-(5-phospho-beta-D-ribosyl)imidazole + S-adenosyl-L-methionine = 4-amino-2-methyl-5-(phosphooxymethyl)pyrimidine + CO + 5'-deoxyadenosine + formate + L-methionine + 3 H(+)</text>
        <dbReference type="Rhea" id="RHEA:24840"/>
        <dbReference type="ChEBI" id="CHEBI:15378"/>
        <dbReference type="ChEBI" id="CHEBI:15740"/>
        <dbReference type="ChEBI" id="CHEBI:17245"/>
        <dbReference type="ChEBI" id="CHEBI:17319"/>
        <dbReference type="ChEBI" id="CHEBI:57844"/>
        <dbReference type="ChEBI" id="CHEBI:58354"/>
        <dbReference type="ChEBI" id="CHEBI:59789"/>
        <dbReference type="ChEBI" id="CHEBI:137981"/>
        <dbReference type="EC" id="4.1.99.17"/>
    </reaction>
</comment>
<comment type="pathway">
    <text evidence="13">Cofactor biosynthesis; thiamine diphosphate biosynthesis.</text>
</comment>
<comment type="function">
    <text evidence="1 13">Catalyzes the synthesis of the hydroxymethylpyrimidine phosphate (HMP-P) moiety of thiamine from aminoimidazole ribotide (AIR) in a radical S-adenosyl-L-methionine (SAM)-dependent reaction.</text>
</comment>
<feature type="binding site" evidence="13">
    <location>
        <position position="267"/>
    </location>
    <ligand>
        <name>substrate</name>
    </ligand>
</feature>
<keyword evidence="8 13" id="KW-0408">Iron</keyword>
<keyword evidence="6 13" id="KW-0862">Zinc</keyword>
<evidence type="ECO:0000256" key="9">
    <source>
        <dbReference type="ARBA" id="ARBA00023014"/>
    </source>
</evidence>
<dbReference type="GO" id="GO:0009229">
    <property type="term" value="P:thiamine diphosphate biosynthetic process"/>
    <property type="evidence" value="ECO:0007669"/>
    <property type="project" value="UniProtKB-UniRule"/>
</dbReference>
<keyword evidence="3 13" id="KW-0004">4Fe-4S</keyword>
<dbReference type="Gene3D" id="6.10.250.620">
    <property type="match status" value="1"/>
</dbReference>